<gene>
    <name evidence="1" type="ORF">GN244_ATG19355</name>
    <name evidence="2" type="ORF">GN958_ATG15291</name>
</gene>
<reference evidence="1" key="1">
    <citation type="submission" date="2020-04" db="EMBL/GenBank/DDBJ databases">
        <title>Hybrid Assembly of Korean Phytophthora infestans isolates.</title>
        <authorList>
            <person name="Prokchorchik M."/>
            <person name="Lee Y."/>
            <person name="Seo J."/>
            <person name="Cho J.-H."/>
            <person name="Park Y.-E."/>
            <person name="Jang D.-C."/>
            <person name="Im J.-S."/>
            <person name="Choi J.-G."/>
            <person name="Park H.-J."/>
            <person name="Lee G.-B."/>
            <person name="Lee Y.-G."/>
            <person name="Hong S.-Y."/>
            <person name="Cho K."/>
            <person name="Sohn K.H."/>
        </authorList>
    </citation>
    <scope>NUCLEOTIDE SEQUENCE</scope>
    <source>
        <strain evidence="1">KR_1_A1</strain>
        <strain evidence="2">KR_2_A2</strain>
    </source>
</reference>
<dbReference type="EMBL" id="WSZM01000922">
    <property type="protein sequence ID" value="KAF4028943.1"/>
    <property type="molecule type" value="Genomic_DNA"/>
</dbReference>
<dbReference type="AlphaFoldDB" id="A0A833S7C6"/>
<dbReference type="EMBL" id="JAACNO010002143">
    <property type="protein sequence ID" value="KAF4135519.1"/>
    <property type="molecule type" value="Genomic_DNA"/>
</dbReference>
<evidence type="ECO:0000313" key="3">
    <source>
        <dbReference type="Proteomes" id="UP000602510"/>
    </source>
</evidence>
<accession>A0A833S7C6</accession>
<protein>
    <submittedName>
        <fullName evidence="1">Uncharacterized protein</fullName>
    </submittedName>
</protein>
<evidence type="ECO:0000313" key="1">
    <source>
        <dbReference type="EMBL" id="KAF4028943.1"/>
    </source>
</evidence>
<comment type="caution">
    <text evidence="1">The sequence shown here is derived from an EMBL/GenBank/DDBJ whole genome shotgun (WGS) entry which is preliminary data.</text>
</comment>
<organism evidence="1 3">
    <name type="scientific">Phytophthora infestans</name>
    <name type="common">Potato late blight agent</name>
    <name type="synonym">Botrytis infestans</name>
    <dbReference type="NCBI Taxonomy" id="4787"/>
    <lineage>
        <taxon>Eukaryota</taxon>
        <taxon>Sar</taxon>
        <taxon>Stramenopiles</taxon>
        <taxon>Oomycota</taxon>
        <taxon>Peronosporomycetes</taxon>
        <taxon>Peronosporales</taxon>
        <taxon>Peronosporaceae</taxon>
        <taxon>Phytophthora</taxon>
    </lineage>
</organism>
<name>A0A833S7C6_PHYIN</name>
<dbReference type="Proteomes" id="UP000602510">
    <property type="component" value="Unassembled WGS sequence"/>
</dbReference>
<proteinExistence type="predicted"/>
<sequence>MVKVVHTYELQRLVSSLSKAAEKVTLEQLEQLAAEGKLDDLYAALSLCRFNDLRSYLNALGIKVRTKQYEDIRSKEDHVKLLAQVLL</sequence>
<keyword evidence="3" id="KW-1185">Reference proteome</keyword>
<evidence type="ECO:0000313" key="2">
    <source>
        <dbReference type="EMBL" id="KAF4135519.1"/>
    </source>
</evidence>
<dbReference type="Proteomes" id="UP000704712">
    <property type="component" value="Unassembled WGS sequence"/>
</dbReference>